<evidence type="ECO:0000313" key="23">
    <source>
        <dbReference type="WBParaSite" id="maker-E.canG7_contigs_9028-snap-gene-1.38-mRNA-1"/>
    </source>
</evidence>
<dbReference type="SMART" id="SM00079">
    <property type="entry name" value="PBPe"/>
    <property type="match status" value="2"/>
</dbReference>
<dbReference type="InterPro" id="IPR015683">
    <property type="entry name" value="Ionotropic_Glu_rcpt"/>
</dbReference>
<protein>
    <submittedName>
        <fullName evidence="23">Glutamate receptor ionotropic kainate 2</fullName>
    </submittedName>
</protein>
<dbReference type="InterPro" id="IPR001828">
    <property type="entry name" value="ANF_lig-bd_rcpt"/>
</dbReference>
<feature type="transmembrane region" description="Helical" evidence="19">
    <location>
        <begin position="1663"/>
        <end position="1682"/>
    </location>
</feature>
<dbReference type="Pfam" id="PF00060">
    <property type="entry name" value="Lig_chan"/>
    <property type="match status" value="2"/>
</dbReference>
<evidence type="ECO:0000256" key="11">
    <source>
        <dbReference type="ARBA" id="ARBA00023257"/>
    </source>
</evidence>
<feature type="transmembrane region" description="Helical" evidence="19">
    <location>
        <begin position="674"/>
        <end position="698"/>
    </location>
</feature>
<feature type="domain" description="Ionotropic glutamate receptor L-glutamate and glycine-binding" evidence="21">
    <location>
        <begin position="1538"/>
        <end position="1607"/>
    </location>
</feature>
<feature type="domain" description="Ionotropic glutamate receptor C-terminal" evidence="20">
    <location>
        <begin position="467"/>
        <end position="839"/>
    </location>
</feature>
<evidence type="ECO:0000256" key="13">
    <source>
        <dbReference type="ARBA" id="ARBA00023303"/>
    </source>
</evidence>
<feature type="region of interest" description="Disordered" evidence="18">
    <location>
        <begin position="1368"/>
        <end position="1401"/>
    </location>
</feature>
<feature type="binding site" evidence="15">
    <location>
        <position position="1623"/>
    </location>
    <ligand>
        <name>L-glutamate</name>
        <dbReference type="ChEBI" id="CHEBI:29985"/>
    </ligand>
</feature>
<feature type="binding site" evidence="15">
    <location>
        <position position="1618"/>
    </location>
    <ligand>
        <name>L-glutamate</name>
        <dbReference type="ChEBI" id="CHEBI:29985"/>
    </ligand>
</feature>
<evidence type="ECO:0000256" key="7">
    <source>
        <dbReference type="ARBA" id="ARBA00023065"/>
    </source>
</evidence>
<feature type="disulfide bond" evidence="17">
    <location>
        <begin position="1849"/>
        <end position="1907"/>
    </location>
</feature>
<keyword evidence="11" id="KW-0628">Postsynaptic cell membrane</keyword>
<dbReference type="InterPro" id="IPR001508">
    <property type="entry name" value="Iono_Glu_rcpt_met"/>
</dbReference>
<dbReference type="FunFam" id="3.40.190.10:FF:000024">
    <property type="entry name" value="Glutamate receptor, ionotropic, delta 1"/>
    <property type="match status" value="2"/>
</dbReference>
<keyword evidence="9" id="KW-0675">Receptor</keyword>
<keyword evidence="1" id="KW-0813">Transport</keyword>
<keyword evidence="7" id="KW-0406">Ion transport</keyword>
<feature type="region of interest" description="Disordered" evidence="18">
    <location>
        <begin position="2024"/>
        <end position="2091"/>
    </location>
</feature>
<dbReference type="Pfam" id="PF10613">
    <property type="entry name" value="Lig_chan-Glu_bd"/>
    <property type="match status" value="2"/>
</dbReference>
<feature type="domain" description="Ionotropic glutamate receptor C-terminal" evidence="20">
    <location>
        <begin position="1528"/>
        <end position="1900"/>
    </location>
</feature>
<dbReference type="SUPFAM" id="SSF81324">
    <property type="entry name" value="Voltage-gated potassium channels"/>
    <property type="match status" value="2"/>
</dbReference>
<keyword evidence="12" id="KW-1071">Ligand-gated ion channel</keyword>
<organism evidence="22 23">
    <name type="scientific">Echinococcus canadensis</name>
    <dbReference type="NCBI Taxonomy" id="519352"/>
    <lineage>
        <taxon>Eukaryota</taxon>
        <taxon>Metazoa</taxon>
        <taxon>Spiralia</taxon>
        <taxon>Lophotrochozoa</taxon>
        <taxon>Platyhelminthes</taxon>
        <taxon>Cestoda</taxon>
        <taxon>Eucestoda</taxon>
        <taxon>Cyclophyllidea</taxon>
        <taxon>Taeniidae</taxon>
        <taxon>Echinococcus</taxon>
        <taxon>Echinococcus canadensis group</taxon>
    </lineage>
</organism>
<feature type="transmembrane region" description="Helical" evidence="19">
    <location>
        <begin position="1739"/>
        <end position="1759"/>
    </location>
</feature>
<feature type="compositionally biased region" description="Basic residues" evidence="18">
    <location>
        <begin position="2059"/>
        <end position="2074"/>
    </location>
</feature>
<keyword evidence="3 19" id="KW-0812">Transmembrane</keyword>
<dbReference type="SUPFAM" id="SSF53850">
    <property type="entry name" value="Periplasmic binding protein-like II"/>
    <property type="match status" value="2"/>
</dbReference>
<comment type="subcellular location">
    <subcellularLocation>
        <location evidence="14">Postsynaptic cell membrane</location>
        <topology evidence="14">Multi-pass membrane protein</topology>
    </subcellularLocation>
</comment>
<evidence type="ECO:0000256" key="17">
    <source>
        <dbReference type="PIRSR" id="PIRSR601508-3"/>
    </source>
</evidence>
<evidence type="ECO:0000256" key="16">
    <source>
        <dbReference type="PIRSR" id="PIRSR601508-2"/>
    </source>
</evidence>
<dbReference type="InterPro" id="IPR019594">
    <property type="entry name" value="Glu/Gly-bd"/>
</dbReference>
<dbReference type="Gene3D" id="3.40.50.2300">
    <property type="match status" value="4"/>
</dbReference>
<dbReference type="InterPro" id="IPR028082">
    <property type="entry name" value="Peripla_BP_I"/>
</dbReference>
<evidence type="ECO:0000256" key="2">
    <source>
        <dbReference type="ARBA" id="ARBA00022475"/>
    </source>
</evidence>
<keyword evidence="5 19" id="KW-1133">Transmembrane helix</keyword>
<evidence type="ECO:0000256" key="12">
    <source>
        <dbReference type="ARBA" id="ARBA00023286"/>
    </source>
</evidence>
<dbReference type="SMART" id="SM00918">
    <property type="entry name" value="Lig_chan-Glu_bd"/>
    <property type="match status" value="2"/>
</dbReference>
<dbReference type="GO" id="GO:0045211">
    <property type="term" value="C:postsynaptic membrane"/>
    <property type="evidence" value="ECO:0007669"/>
    <property type="project" value="UniProtKB-SubCell"/>
</dbReference>
<evidence type="ECO:0000259" key="20">
    <source>
        <dbReference type="SMART" id="SM00079"/>
    </source>
</evidence>
<feature type="transmembrane region" description="Helical" evidence="19">
    <location>
        <begin position="602"/>
        <end position="624"/>
    </location>
</feature>
<evidence type="ECO:0000256" key="6">
    <source>
        <dbReference type="ARBA" id="ARBA00023018"/>
    </source>
</evidence>
<keyword evidence="10" id="KW-0325">Glycoprotein</keyword>
<evidence type="ECO:0000259" key="21">
    <source>
        <dbReference type="SMART" id="SM00918"/>
    </source>
</evidence>
<dbReference type="GO" id="GO:0038023">
    <property type="term" value="F:signaling receptor activity"/>
    <property type="evidence" value="ECO:0007669"/>
    <property type="project" value="InterPro"/>
</dbReference>
<feature type="binding site" evidence="15">
    <location>
        <position position="1790"/>
    </location>
    <ligand>
        <name>L-glutamate</name>
        <dbReference type="ChEBI" id="CHEBI:29985"/>
    </ligand>
</feature>
<accession>A0A915EY91</accession>
<evidence type="ECO:0000313" key="22">
    <source>
        <dbReference type="Proteomes" id="UP000887562"/>
    </source>
</evidence>
<evidence type="ECO:0000256" key="8">
    <source>
        <dbReference type="ARBA" id="ARBA00023136"/>
    </source>
</evidence>
<evidence type="ECO:0000256" key="18">
    <source>
        <dbReference type="SAM" id="MobiDB-lite"/>
    </source>
</evidence>
<evidence type="ECO:0000256" key="10">
    <source>
        <dbReference type="ARBA" id="ARBA00023180"/>
    </source>
</evidence>
<proteinExistence type="predicted"/>
<keyword evidence="2" id="KW-1003">Cell membrane</keyword>
<evidence type="ECO:0000256" key="5">
    <source>
        <dbReference type="ARBA" id="ARBA00022989"/>
    </source>
</evidence>
<evidence type="ECO:0000256" key="3">
    <source>
        <dbReference type="ARBA" id="ARBA00022692"/>
    </source>
</evidence>
<dbReference type="GO" id="GO:0015276">
    <property type="term" value="F:ligand-gated monoatomic ion channel activity"/>
    <property type="evidence" value="ECO:0007669"/>
    <property type="project" value="InterPro"/>
</dbReference>
<keyword evidence="8 19" id="KW-0472">Membrane</keyword>
<evidence type="ECO:0000256" key="15">
    <source>
        <dbReference type="PIRSR" id="PIRSR601508-1"/>
    </source>
</evidence>
<evidence type="ECO:0000256" key="19">
    <source>
        <dbReference type="SAM" id="Phobius"/>
    </source>
</evidence>
<feature type="binding site" evidence="15">
    <location>
        <position position="1789"/>
    </location>
    <ligand>
        <name>L-glutamate</name>
        <dbReference type="ChEBI" id="CHEBI:29985"/>
    </ligand>
</feature>
<dbReference type="Gene3D" id="3.40.190.10">
    <property type="entry name" value="Periplasmic binding protein-like II"/>
    <property type="match status" value="2"/>
</dbReference>
<dbReference type="WBParaSite" id="maker-E.canG7_contigs_9028-snap-gene-1.38-mRNA-1">
    <property type="protein sequence ID" value="maker-E.canG7_contigs_9028-snap-gene-1.38-mRNA-1"/>
    <property type="gene ID" value="EcG7_02319"/>
</dbReference>
<dbReference type="Gene3D" id="1.10.287.70">
    <property type="match status" value="2"/>
</dbReference>
<dbReference type="Proteomes" id="UP000887562">
    <property type="component" value="Unplaced"/>
</dbReference>
<name>A0A915EY91_9CEST</name>
<feature type="compositionally biased region" description="Polar residues" evidence="18">
    <location>
        <begin position="2078"/>
        <end position="2091"/>
    </location>
</feature>
<dbReference type="InterPro" id="IPR001320">
    <property type="entry name" value="Iontro_rcpt_C"/>
</dbReference>
<keyword evidence="13" id="KW-0407">Ion channel</keyword>
<dbReference type="FunFam" id="3.40.190.10:FF:000060">
    <property type="entry name" value="Glutamate receptor ionotropic, kainate 1"/>
    <property type="match status" value="2"/>
</dbReference>
<keyword evidence="6" id="KW-0770">Synapse</keyword>
<dbReference type="FunFam" id="1.10.287.70:FF:000010">
    <property type="entry name" value="Putative glutamate receptor ionotropic kainate 1"/>
    <property type="match status" value="2"/>
</dbReference>
<evidence type="ECO:0000256" key="14">
    <source>
        <dbReference type="ARBA" id="ARBA00034104"/>
    </source>
</evidence>
<feature type="compositionally biased region" description="Acidic residues" evidence="18">
    <location>
        <begin position="1369"/>
        <end position="1380"/>
    </location>
</feature>
<keyword evidence="22" id="KW-1185">Reference proteome</keyword>
<evidence type="ECO:0000256" key="9">
    <source>
        <dbReference type="ARBA" id="ARBA00023170"/>
    </source>
</evidence>
<feature type="binding site" evidence="15">
    <location>
        <position position="1837"/>
    </location>
    <ligand>
        <name>L-glutamate</name>
        <dbReference type="ChEBI" id="CHEBI:29985"/>
    </ligand>
</feature>
<keyword evidence="4" id="KW-0732">Signal</keyword>
<dbReference type="SUPFAM" id="SSF53822">
    <property type="entry name" value="Periplasmic binding protein-like I"/>
    <property type="match status" value="2"/>
</dbReference>
<evidence type="ECO:0000256" key="1">
    <source>
        <dbReference type="ARBA" id="ARBA00022448"/>
    </source>
</evidence>
<dbReference type="Pfam" id="PF01094">
    <property type="entry name" value="ANF_receptor"/>
    <property type="match status" value="2"/>
</dbReference>
<feature type="site" description="Crucial to convey clamshell closure to channel opening" evidence="16">
    <location>
        <position position="1768"/>
    </location>
</feature>
<dbReference type="PRINTS" id="PR00177">
    <property type="entry name" value="NMDARECEPTOR"/>
</dbReference>
<dbReference type="PANTHER" id="PTHR18966">
    <property type="entry name" value="IONOTROPIC GLUTAMATE RECEPTOR"/>
    <property type="match status" value="1"/>
</dbReference>
<feature type="domain" description="Ionotropic glutamate receptor L-glutamate and glycine-binding" evidence="21">
    <location>
        <begin position="477"/>
        <end position="546"/>
    </location>
</feature>
<evidence type="ECO:0000256" key="4">
    <source>
        <dbReference type="ARBA" id="ARBA00022729"/>
    </source>
</evidence>
<reference evidence="23" key="1">
    <citation type="submission" date="2022-11" db="UniProtKB">
        <authorList>
            <consortium name="WormBaseParasite"/>
        </authorList>
    </citation>
    <scope>IDENTIFICATION</scope>
</reference>
<keyword evidence="17" id="KW-1015">Disulfide bond</keyword>
<sequence>MNLGINESLQDKFVAQHLEKQRYMRVDALLISVPDKEFESNPSLLFLDLMKNQILGLPLCKMIDFTLEGVILEGRDVNQEEAYLKATREANQKLTELTSSEMCKITLKLITKHIEEGNAFQSSAAACSLISSGVVAIFCPDSRSAAHAAMRVCQQNAIPCLTAQWDANLGTNAAFNVTINLHPTVEDVGSTLVSFLHEAQGWQELGLIYAHDDSLIKYKSLFSNFHGRLVVRKWDNTDLTQKYIIKYFMTTRSQSRFVVDIPAAETEKFLKLIAEYNMTDQYYSYIFTDWDVQFVEPKIFTVDKGANFSTLSLMPMIPVNYAIEGVLNDVQNNDEETPADSGKSLTYYFLIQDSLYLLSYGISQLIRTNSVVEPPSGLSCKSRETWAHGHRLISLMKSVKEDDVIGFTGGVQFGSDGSRKNVNISILEMSKDGFTVYGYWNRKDKMVVTKEFSKTKEEIQAELKGQTLRVATIEEIPFMMYKGPPSEVKSSDPRDWHGFCIDLLNECAEKLEFNYTVHPVTDGNYGTAKIINGHEVWDGIIGQLQFRKADLAVAMLTINHERERVIDFTTPFMSLGMSIIFKKPEQRKPDLFSFLRPLSPTVWGYVLIAYVWVSITLFFVARFSPYEWHNPHPCNTESEILENSFNMLNSLWFTIGCLMQKGSDIMPKATSTRIIAGFWGFFTLIIISSYTANLAAFLTVERMQAPIEDVKDLAKQTKIKYGTRKGGSSEDFFAKSNQSLYQRMWQFMSSNKGVMINNATEAIARVKRGGYAYILESTMNEYFTQRNCDLIQIGDNLDSKGYGIGFPQGSKYRDEFSEVILQLQESQALEQIRRYWWRNFSITEPCESLVSKSTNTNSLGHEQIGGCFVMCLIGLGASILISLQEFLYKAYHRSKITKRSFCEEAAREFRFSMACSSTRDSAAESALPMPPPPSRCAPPSKECRMAALAYAPCLPAADRLLALANTDATKNGQPNCNNRRPSILDVARFLRRSSSVTNPLDSNAVASEPLQNTATTRYQEEVMKMKNLGDTRNLFNYEHSPPPPRQPHVYGQPTHRILSPKAGEPLVHPPDLGYFGRGTMLAIAFINFAIAITNALQLNVGAILEGSSPGKEAAFRKAIYSANERLSRSQRSSAESVSLNLILKNIEVADTFAAASATCQLLSEGVVAIFGPDSPTTSTQAQWICQNHQVPYLLAHWDPIELLDEVADAYGDNKASHLLNFTINLHPSHDEVGEALADFLHIAEEWQQLGFIYARDDSLVRYEKLLSKFRGRLMVRRLNTAALTHKYIIKYFMTTRSQNRFVVDIPKAEIEEFLKLISEYNMTDQYYSYIFTDWDAQFTDPRAFSVDKGANFTALSLLPLLRVNYRTTEEEEEVGEEEEGRDGIDEWNSSNPLQENEEHHSSPQNSLTYYFLILDTMNLLAHGISRLVNSMTIQSPVGLTCDSHDVWPQGARLLTEIKSVKGDEFRGQTGRVEFDSNGRRRNANITILEMNQDGILEYGYWNHKDKLVVTKEFSTTQAEIYKELKDQVLRVATIEEIPFVMYKGPAGEEKSSNSKDWHGFCIDLLDECAAALEFNYTVHPVTDGNYGTAKIINGQEVWDGIIGQLQFRKADLAVAMLTISYERERVIDFTTPFMNLGISIIFKKPEEKQPGLFSFLRPLSPTVWGYVLIAYVGVSIGLFFVARFSPYEWTNPHPCNVDSQLLKNNFNMLNSLWFTIGSLMQQGSDILPRATSTRIIAGFWWLFTLIIISSYTANLAAFLTVERMQAPIEDVNDLAKQTKIKYGTRSGGSSAAFFAKSNQSVYQRMWQYMSSQKGVMINNATEAIARVKRGGYAYILESTMNEYFTQRNCDLTQIGDNLDSKGYGIGFPQGSKYRDAFTEVILQLQASQRLEQIRHYWWRYYNITTPCSEKVTKSKDTSTLGLEQVGGCFVMILIGLGASVLISLQEFLYKVYHRVTITKRPFIEEAAREFRFSMARSSTRDFGAESALRLPPPPPPSQCLLPTKECRMAALAYAPCLPAVVRSSPPPSAAGTTGNVQAGMRRSRSSDSRRPSALEVARMHRRASCRRPSSRHMLKASPQPSHATSSEGPINSANANPAFVSDSTRILHPVNGCSAPVEINAHRPIAVSGLSNDFRRYPPPPPPMPQIGFIVSANGDTYPPPLGGPAGRSHGDIRVKKFTC</sequence>